<evidence type="ECO:0000256" key="1">
    <source>
        <dbReference type="SAM" id="SignalP"/>
    </source>
</evidence>
<keyword evidence="1" id="KW-0732">Signal</keyword>
<dbReference type="CDD" id="cd14256">
    <property type="entry name" value="Dockerin_I"/>
    <property type="match status" value="1"/>
</dbReference>
<accession>A0A1M6CU16</accession>
<dbReference type="Gene3D" id="1.10.1330.10">
    <property type="entry name" value="Dockerin domain"/>
    <property type="match status" value="1"/>
</dbReference>
<name>A0A1M6CU16_9BACT</name>
<dbReference type="GO" id="GO:0000272">
    <property type="term" value="P:polysaccharide catabolic process"/>
    <property type="evidence" value="ECO:0007669"/>
    <property type="project" value="InterPro"/>
</dbReference>
<dbReference type="RefSeq" id="WP_170868231.1">
    <property type="nucleotide sequence ID" value="NZ_FQZU01000001.1"/>
</dbReference>
<dbReference type="Proteomes" id="UP000183994">
    <property type="component" value="Unassembled WGS sequence"/>
</dbReference>
<dbReference type="Gene3D" id="2.60.120.430">
    <property type="entry name" value="Galactose-binding lectin"/>
    <property type="match status" value="1"/>
</dbReference>
<dbReference type="SUPFAM" id="SSF63446">
    <property type="entry name" value="Type I dockerin domain"/>
    <property type="match status" value="1"/>
</dbReference>
<organism evidence="3 4">
    <name type="scientific">Desulfatibacillum alkenivorans DSM 16219</name>
    <dbReference type="NCBI Taxonomy" id="1121393"/>
    <lineage>
        <taxon>Bacteria</taxon>
        <taxon>Pseudomonadati</taxon>
        <taxon>Thermodesulfobacteriota</taxon>
        <taxon>Desulfobacteria</taxon>
        <taxon>Desulfobacterales</taxon>
        <taxon>Desulfatibacillaceae</taxon>
        <taxon>Desulfatibacillum</taxon>
    </lineage>
</organism>
<reference evidence="4" key="1">
    <citation type="submission" date="2016-11" db="EMBL/GenBank/DDBJ databases">
        <authorList>
            <person name="Varghese N."/>
            <person name="Submissions S."/>
        </authorList>
    </citation>
    <scope>NUCLEOTIDE SEQUENCE [LARGE SCALE GENOMIC DNA]</scope>
    <source>
        <strain evidence="4">DSM 16219</strain>
    </source>
</reference>
<dbReference type="AlphaFoldDB" id="A0A1M6CU16"/>
<keyword evidence="4" id="KW-1185">Reference proteome</keyword>
<evidence type="ECO:0000259" key="2">
    <source>
        <dbReference type="Pfam" id="PF13320"/>
    </source>
</evidence>
<feature type="domain" description="Glycoside hydrolase 123 catalytic" evidence="2">
    <location>
        <begin position="342"/>
        <end position="561"/>
    </location>
</feature>
<feature type="chain" id="PRO_5012567747" description="Glycoside hydrolase 123 catalytic domain-containing protein" evidence="1">
    <location>
        <begin position="34"/>
        <end position="845"/>
    </location>
</feature>
<dbReference type="InterPro" id="IPR008979">
    <property type="entry name" value="Galactose-bd-like_sf"/>
</dbReference>
<proteinExistence type="predicted"/>
<protein>
    <recommendedName>
        <fullName evidence="2">Glycoside hydrolase 123 catalytic domain-containing protein</fullName>
    </recommendedName>
</protein>
<gene>
    <name evidence="3" type="ORF">SAMN02745216_00325</name>
</gene>
<feature type="signal peptide" evidence="1">
    <location>
        <begin position="1"/>
        <end position="33"/>
    </location>
</feature>
<evidence type="ECO:0000313" key="3">
    <source>
        <dbReference type="EMBL" id="SHI64439.1"/>
    </source>
</evidence>
<dbReference type="InterPro" id="IPR036439">
    <property type="entry name" value="Dockerin_dom_sf"/>
</dbReference>
<evidence type="ECO:0000313" key="4">
    <source>
        <dbReference type="Proteomes" id="UP000183994"/>
    </source>
</evidence>
<dbReference type="EMBL" id="FQZU01000001">
    <property type="protein sequence ID" value="SHI64439.1"/>
    <property type="molecule type" value="Genomic_DNA"/>
</dbReference>
<sequence>MRNHIHFLPVCIRAFSFVIPILLLLLWSPSITAAADDELENYTFTLTQSTGSHTFWTTPPSERVFKDGAPPEETGSQILVYAAKNEFEPFQIVVNPASSGAVQVTIGDFGTGVTAELYQVKYVNIETVSDNLGRTGDYPDPLWPLENGANVNLTAGENTAFWISLNLSGAAAAGDHLGSVTIGGTSIPVNLHVFNFSVPEELHVKSQMNFSHNAVLQKYSVSGTGDNYWMYVDMMKQFFIDHRLTSKSPLWSGGLTSSGGASYINYNCDTQALSDPWDIWGFEKPAKKYLDGIGFEEGELFNGGVGFPSFMAITFQNNDSSQDQRPSTFCGSSRSVNDWYTANNPDSVYNTKWKDYMYATQEYLRGLGYLDRAYYYMANEPQDDEDYKAVAWYANLLKSAASDLKLMVSEEPKEEIYNNEAFPGAKIDIWLPVLNNYDPDVSHDREKNHQEETWVYFLHGTRPPYYNPITLDHPGIESKFTGWLLWKYRIRGIAYYSLNNWSQNPWTSPMTDGHNGDTFMFYPPSEDNSAIDYGANNHRLVPSIRLELMRDSLEDYEYLYLLNGGANPVVDVVNDSDAQADKIISSLTSYTRDSQFMYNLRKYIGQYLGNEIAEIPDLSPPMLHDRSQGEPDNYYINFQNPAGEPAADPLKVDDKTYMKIGWSEYDQVLGYGWYGDMAHVKYQYLSSAPNVLQGSILYDDWGREKTFEFDLPNGLYQVTVSVGWQGRTYSHNQIVVEGVDFVVDEATSPYLVRTRMVEVQDYKLTMEMGIFDKYTMLNYMEIKGKSDVLGDLNGDFSADLTDAVLVLKILAGRETGALNSNADANADSALGLEEAIYILQKHAGL</sequence>
<dbReference type="Pfam" id="PF13320">
    <property type="entry name" value="GH123_cat"/>
    <property type="match status" value="1"/>
</dbReference>
<dbReference type="SUPFAM" id="SSF49785">
    <property type="entry name" value="Galactose-binding domain-like"/>
    <property type="match status" value="1"/>
</dbReference>
<dbReference type="InterPro" id="IPR025150">
    <property type="entry name" value="GH123_cat"/>
</dbReference>
<dbReference type="STRING" id="1121393.SAMN02745216_00325"/>